<dbReference type="NCBIfam" id="TIGR01903">
    <property type="entry name" value="cas5_csm4"/>
    <property type="match status" value="1"/>
</dbReference>
<protein>
    <recommendedName>
        <fullName evidence="2">CRISPR system Cms protein Csm4</fullName>
    </recommendedName>
</protein>
<dbReference type="InterPro" id="IPR005510">
    <property type="entry name" value="Csm4"/>
</dbReference>
<keyword evidence="3" id="KW-0694">RNA-binding</keyword>
<evidence type="ECO:0000313" key="5">
    <source>
        <dbReference type="EMBL" id="EDM23131.1"/>
    </source>
</evidence>
<dbReference type="GO" id="GO:0051607">
    <property type="term" value="P:defense response to virus"/>
    <property type="evidence" value="ECO:0007669"/>
    <property type="project" value="UniProtKB-KW"/>
</dbReference>
<dbReference type="RefSeq" id="WP_007475283.1">
    <property type="nucleotide sequence ID" value="NZ_ABCJ01000009.1"/>
</dbReference>
<evidence type="ECO:0000256" key="1">
    <source>
        <dbReference type="ARBA" id="ARBA00005772"/>
    </source>
</evidence>
<evidence type="ECO:0000313" key="6">
    <source>
        <dbReference type="Proteomes" id="UP000003288"/>
    </source>
</evidence>
<evidence type="ECO:0000256" key="3">
    <source>
        <dbReference type="ARBA" id="ARBA00022884"/>
    </source>
</evidence>
<dbReference type="Proteomes" id="UP000003288">
    <property type="component" value="Unassembled WGS sequence"/>
</dbReference>
<proteinExistence type="inferred from homology"/>
<organism evidence="5 6">
    <name type="scientific">Caminibacter mediatlanticus TB-2</name>
    <dbReference type="NCBI Taxonomy" id="391592"/>
    <lineage>
        <taxon>Bacteria</taxon>
        <taxon>Pseudomonadati</taxon>
        <taxon>Campylobacterota</taxon>
        <taxon>Epsilonproteobacteria</taxon>
        <taxon>Nautiliales</taxon>
        <taxon>Nautiliaceae</taxon>
        <taxon>Caminibacter</taxon>
    </lineage>
</organism>
<dbReference type="EMBL" id="ABCJ01000009">
    <property type="protein sequence ID" value="EDM23131.1"/>
    <property type="molecule type" value="Genomic_DNA"/>
</dbReference>
<comment type="similarity">
    <text evidence="1">Belongs to the CRISPR-associated Csm4 family.</text>
</comment>
<reference evidence="5 6" key="1">
    <citation type="journal article" date="2011" name="Stand. Genomic Sci.">
        <title>Draft genome sequence of Caminibacter mediatlanticus strain TB-2, an epsilonproteobacterium isolated from a deep-sea hydrothermal vent.</title>
        <authorList>
            <person name="Giovannelli D."/>
            <person name="Ferriera S."/>
            <person name="Johnson J."/>
            <person name="Kravitz S."/>
            <person name="Perez-Rodriguez I."/>
            <person name="Ricci J."/>
            <person name="O'Brien C."/>
            <person name="Voordeckers J.W."/>
            <person name="Bini E."/>
            <person name="Vetriani C."/>
        </authorList>
    </citation>
    <scope>NUCLEOTIDE SEQUENCE [LARGE SCALE GENOMIC DNA]</scope>
    <source>
        <strain evidence="5 6">TB-2</strain>
    </source>
</reference>
<evidence type="ECO:0000256" key="4">
    <source>
        <dbReference type="ARBA" id="ARBA00023118"/>
    </source>
</evidence>
<dbReference type="AlphaFoldDB" id="A0AAI9AGD5"/>
<gene>
    <name evidence="5" type="ORF">CMTB2_05847</name>
</gene>
<evidence type="ECO:0000256" key="2">
    <source>
        <dbReference type="ARBA" id="ARBA00016109"/>
    </source>
</evidence>
<sequence>MELAKLKLKPISSFITPIHSDTLFGHFAWGILFLYGEERLKDFLKNSKIVFSNGFFKDYLPKPYLKPKVFDLDKIDKAKKYKKISQIPKEVIFNNIDNLNDEVIFEEVIELDMKKEIKSSITQKNSINRNSNIVNEGLYSIKEVFINEEMDIYFAYENISKKKIEEVIALISKRGYGKDKSAGKGKFKFEIDWDFEDKKYFKENERYISLSNAFYNKDNMKLYLGKTFTKFPKTGGYLAYSKPFKNPVMMYEAGSVFIARDFIFGKMENAFNEDGYFHNGLSIGLGFRGK</sequence>
<comment type="caution">
    <text evidence="5">The sequence shown here is derived from an EMBL/GenBank/DDBJ whole genome shotgun (WGS) entry which is preliminary data.</text>
</comment>
<name>A0AAI9AGD5_9BACT</name>
<keyword evidence="4" id="KW-0051">Antiviral defense</keyword>
<dbReference type="GO" id="GO:0003723">
    <property type="term" value="F:RNA binding"/>
    <property type="evidence" value="ECO:0007669"/>
    <property type="project" value="UniProtKB-KW"/>
</dbReference>
<accession>A0AAI9AGD5</accession>